<proteinExistence type="predicted"/>
<dbReference type="Proteomes" id="UP000559653">
    <property type="component" value="Unassembled WGS sequence"/>
</dbReference>
<evidence type="ECO:0000313" key="2">
    <source>
        <dbReference type="Proteomes" id="UP000559653"/>
    </source>
</evidence>
<sequence>MSADYDYAKKVLQQIWDSYTVIQNLQDQPGDLDIIKKELLKINGFFSVMAKKLEPENFQSRDLLDLKPKIQNFLNNYYFLQEIDTMSTLYSNDKDRLKNMRLKIMEALQDKRLISKIEDILQEL</sequence>
<organism evidence="1 2">
    <name type="scientific">Candidatus Nitrosomaritimum aestuariumsis</name>
    <dbReference type="NCBI Taxonomy" id="3342354"/>
    <lineage>
        <taxon>Archaea</taxon>
        <taxon>Nitrososphaerota</taxon>
        <taxon>Nitrososphaeria</taxon>
        <taxon>Nitrosopumilales</taxon>
        <taxon>Nitrosopumilaceae</taxon>
        <taxon>Candidatus Nitrosomaritimum</taxon>
    </lineage>
</organism>
<reference evidence="1 2" key="1">
    <citation type="journal article" date="2020" name="Appl. Environ. Microbiol.">
        <title>Genomic Characteristics of a Novel Species of Ammonia-Oxidizing Archaea from the Jiulong River Estuary.</title>
        <authorList>
            <person name="Zou D."/>
            <person name="Wan R."/>
            <person name="Han L."/>
            <person name="Xu M.N."/>
            <person name="Liu Y."/>
            <person name="Liu H."/>
            <person name="Kao S.J."/>
            <person name="Li M."/>
        </authorList>
    </citation>
    <scope>NUCLEOTIDE SEQUENCE [LARGE SCALE GENOMIC DNA]</scope>
    <source>
        <strain evidence="1">W1bin1</strain>
    </source>
</reference>
<comment type="caution">
    <text evidence="1">The sequence shown here is derived from an EMBL/GenBank/DDBJ whole genome shotgun (WGS) entry which is preliminary data.</text>
</comment>
<evidence type="ECO:0000313" key="1">
    <source>
        <dbReference type="EMBL" id="MBA4452843.1"/>
    </source>
</evidence>
<gene>
    <name evidence="1" type="ORF">H2B03_06735</name>
</gene>
<protein>
    <submittedName>
        <fullName evidence="1">Uncharacterized protein</fullName>
    </submittedName>
</protein>
<dbReference type="EMBL" id="JACEMZ010000048">
    <property type="protein sequence ID" value="MBA4452843.1"/>
    <property type="molecule type" value="Genomic_DNA"/>
</dbReference>
<name>A0AC60W0P5_9ARCH</name>
<accession>A0AC60W0P5</accession>